<feature type="region of interest" description="Disordered" evidence="1">
    <location>
        <begin position="1"/>
        <end position="29"/>
    </location>
</feature>
<name>A0A8H3DGI0_9AGAM</name>
<evidence type="ECO:0000256" key="1">
    <source>
        <dbReference type="SAM" id="MobiDB-lite"/>
    </source>
</evidence>
<comment type="caution">
    <text evidence="2">The sequence shown here is derived from an EMBL/GenBank/DDBJ whole genome shotgun (WGS) entry which is preliminary data.</text>
</comment>
<dbReference type="AlphaFoldDB" id="A0A8H3DGI0"/>
<feature type="compositionally biased region" description="Low complexity" evidence="1">
    <location>
        <begin position="1"/>
        <end position="23"/>
    </location>
</feature>
<evidence type="ECO:0008006" key="4">
    <source>
        <dbReference type="Google" id="ProtNLM"/>
    </source>
</evidence>
<evidence type="ECO:0000313" key="3">
    <source>
        <dbReference type="Proteomes" id="UP000663853"/>
    </source>
</evidence>
<protein>
    <recommendedName>
        <fullName evidence="4">Retrotransposon Copia-like N-terminal domain-containing protein</fullName>
    </recommendedName>
</protein>
<accession>A0A8H3DGI0</accession>
<reference evidence="2" key="1">
    <citation type="submission" date="2021-01" db="EMBL/GenBank/DDBJ databases">
        <authorList>
            <person name="Kaushik A."/>
        </authorList>
    </citation>
    <scope>NUCLEOTIDE SEQUENCE</scope>
    <source>
        <strain evidence="2">AG6-10EEA</strain>
    </source>
</reference>
<dbReference type="Pfam" id="PF14223">
    <property type="entry name" value="Retrotran_gag_2"/>
    <property type="match status" value="1"/>
</dbReference>
<dbReference type="Proteomes" id="UP000663853">
    <property type="component" value="Unassembled WGS sequence"/>
</dbReference>
<organism evidence="2 3">
    <name type="scientific">Rhizoctonia solani</name>
    <dbReference type="NCBI Taxonomy" id="456999"/>
    <lineage>
        <taxon>Eukaryota</taxon>
        <taxon>Fungi</taxon>
        <taxon>Dikarya</taxon>
        <taxon>Basidiomycota</taxon>
        <taxon>Agaricomycotina</taxon>
        <taxon>Agaricomycetes</taxon>
        <taxon>Cantharellales</taxon>
        <taxon>Ceratobasidiaceae</taxon>
        <taxon>Rhizoctonia</taxon>
    </lineage>
</organism>
<gene>
    <name evidence="2" type="ORF">RDB_LOCUS166078</name>
</gene>
<evidence type="ECO:0000313" key="2">
    <source>
        <dbReference type="EMBL" id="CAE6529795.1"/>
    </source>
</evidence>
<proteinExistence type="predicted"/>
<dbReference type="EMBL" id="CAJMXA010003976">
    <property type="protein sequence ID" value="CAE6529795.1"/>
    <property type="molecule type" value="Genomic_DNA"/>
</dbReference>
<sequence length="319" mass="35690">MLIQNAPPSEISPAASAPRHAPSQNGPSATPLIQVLEATMRNVPKLKEQNYQQWKNAVTNSIKKAKLWGHIDGSIEQPPDENTGDLIKCFDEAGAVRNAIIGSLETRAQCYIEEISDPQGAWLALEKKYLALENDTNLFSIEQQLADLKLEEAGDVLEHIANFCRLRRCLNKTRLELDEQASIDMLYRSLPPSYRQLILTPGRAEMRDFSVFCARLRDLNRVPGTQAPAPSSSSPLVENYTQSRVVQTGASPTDRPLFMTNEVTEPLGGPYYFIKVRKTEKAAVLWRLFPFLSVEKVVLFCRDIGQASMHDEANVLFSC</sequence>